<dbReference type="SUPFAM" id="SSF48208">
    <property type="entry name" value="Six-hairpin glycosidases"/>
    <property type="match status" value="1"/>
</dbReference>
<accession>A0A1H2N1F5</accession>
<feature type="chain" id="PRO_5009281038" evidence="2">
    <location>
        <begin position="36"/>
        <end position="410"/>
    </location>
</feature>
<dbReference type="InterPro" id="IPR005198">
    <property type="entry name" value="Glyco_hydro_76"/>
</dbReference>
<organism evidence="3 4">
    <name type="scientific">Microlunatus sagamiharensis</name>
    <dbReference type="NCBI Taxonomy" id="546874"/>
    <lineage>
        <taxon>Bacteria</taxon>
        <taxon>Bacillati</taxon>
        <taxon>Actinomycetota</taxon>
        <taxon>Actinomycetes</taxon>
        <taxon>Propionibacteriales</taxon>
        <taxon>Propionibacteriaceae</taxon>
        <taxon>Microlunatus</taxon>
    </lineage>
</organism>
<dbReference type="PANTHER" id="PTHR47791:SF4">
    <property type="entry name" value="(PUTATIVE SECRETED PROTEIN)-RELATED"/>
    <property type="match status" value="1"/>
</dbReference>
<dbReference type="PIRSF" id="PIRSF021505">
    <property type="entry name" value="O_gly_hdrol"/>
    <property type="match status" value="1"/>
</dbReference>
<feature type="region of interest" description="Disordered" evidence="1">
    <location>
        <begin position="29"/>
        <end position="56"/>
    </location>
</feature>
<dbReference type="AlphaFoldDB" id="A0A1H2N1F5"/>
<evidence type="ECO:0000313" key="4">
    <source>
        <dbReference type="Proteomes" id="UP000198825"/>
    </source>
</evidence>
<dbReference type="STRING" id="546874.SAMN04488544_3122"/>
<sequence length="410" mass="46012">MTHPRRNVSRRGFVVGAAGLGAAALLPASTTAASAAPSTRSGPRPDGSSRSRAEQSWRALQTYFRTDDGSGLYREQHPSASNDNPYSYEWPFSQAHVAALDLTGMAGVGRRYDAALRDHVRAQRHYRVEKGTTGLPGYGSYPPPPYGAQAGDIFYDDNEWVGLKDVQQHLMGADRDGAALRDAERIFDLVVSAWDDDDSHAAPGGFFWAQAAWSQDRNTVSNMPAAELGLRLHRITGKGRYRDWALRAYRWTNEHLQRDSGLYDDHLSLTGEVEDTVWSYNQGVPVGVNVLLHAQTGKRRHLDEAERIADAAARWFDSSDHPLEKQPPFFNSIYFKNLLLLDAARGRSTYRKAMEAWADHVWRHQRDDATGLFLFDQETAPGTTQMIQQAAMTQVYAVLAWPRSRYRLLY</sequence>
<dbReference type="Gene3D" id="1.50.10.20">
    <property type="match status" value="1"/>
</dbReference>
<dbReference type="EMBL" id="LT629799">
    <property type="protein sequence ID" value="SDU99202.1"/>
    <property type="molecule type" value="Genomic_DNA"/>
</dbReference>
<dbReference type="PROSITE" id="PS51318">
    <property type="entry name" value="TAT"/>
    <property type="match status" value="1"/>
</dbReference>
<feature type="compositionally biased region" description="Low complexity" evidence="1">
    <location>
        <begin position="29"/>
        <end position="46"/>
    </location>
</feature>
<proteinExistence type="predicted"/>
<dbReference type="RefSeq" id="WP_091076194.1">
    <property type="nucleotide sequence ID" value="NZ_LT629799.1"/>
</dbReference>
<dbReference type="Pfam" id="PF03663">
    <property type="entry name" value="Glyco_hydro_76"/>
    <property type="match status" value="1"/>
</dbReference>
<protein>
    <submittedName>
        <fullName evidence="3">Predicted alpha-1,6-mannanase, GH76 family</fullName>
    </submittedName>
</protein>
<dbReference type="GO" id="GO:0005975">
    <property type="term" value="P:carbohydrate metabolic process"/>
    <property type="evidence" value="ECO:0007669"/>
    <property type="project" value="InterPro"/>
</dbReference>
<dbReference type="PANTHER" id="PTHR47791">
    <property type="entry name" value="MEIOTICALLY UP-REGULATED GENE 191 PROTEIN"/>
    <property type="match status" value="1"/>
</dbReference>
<evidence type="ECO:0000256" key="1">
    <source>
        <dbReference type="SAM" id="MobiDB-lite"/>
    </source>
</evidence>
<dbReference type="Proteomes" id="UP000198825">
    <property type="component" value="Chromosome I"/>
</dbReference>
<dbReference type="InterPro" id="IPR008928">
    <property type="entry name" value="6-hairpin_glycosidase_sf"/>
</dbReference>
<dbReference type="InterPro" id="IPR006311">
    <property type="entry name" value="TAT_signal"/>
</dbReference>
<evidence type="ECO:0000313" key="3">
    <source>
        <dbReference type="EMBL" id="SDU99202.1"/>
    </source>
</evidence>
<dbReference type="InterPro" id="IPR053169">
    <property type="entry name" value="MUG_Protein"/>
</dbReference>
<reference evidence="4" key="1">
    <citation type="submission" date="2016-10" db="EMBL/GenBank/DDBJ databases">
        <authorList>
            <person name="Varghese N."/>
            <person name="Submissions S."/>
        </authorList>
    </citation>
    <scope>NUCLEOTIDE SEQUENCE [LARGE SCALE GENOMIC DNA]</scope>
    <source>
        <strain evidence="4">DSM 21743</strain>
    </source>
</reference>
<dbReference type="InterPro" id="IPR014512">
    <property type="entry name" value="O_gly_hydro"/>
</dbReference>
<evidence type="ECO:0000256" key="2">
    <source>
        <dbReference type="SAM" id="SignalP"/>
    </source>
</evidence>
<name>A0A1H2N1F5_9ACTN</name>
<dbReference type="OrthoDB" id="2505409at2"/>
<keyword evidence="2" id="KW-0732">Signal</keyword>
<keyword evidence="4" id="KW-1185">Reference proteome</keyword>
<feature type="signal peptide" evidence="2">
    <location>
        <begin position="1"/>
        <end position="35"/>
    </location>
</feature>
<gene>
    <name evidence="3" type="ORF">SAMN04488544_3122</name>
</gene>